<keyword evidence="7" id="KW-0472">Membrane</keyword>
<protein>
    <submittedName>
        <fullName evidence="10">Uncharacterized protein</fullName>
    </submittedName>
</protein>
<evidence type="ECO:0000313" key="10">
    <source>
        <dbReference type="EMBL" id="CAH1115833.1"/>
    </source>
</evidence>
<keyword evidence="2" id="KW-1003">Cell membrane</keyword>
<dbReference type="OrthoDB" id="6743260at2759"/>
<gene>
    <name evidence="10" type="ORF">PSYICH_LOCUS15290</name>
</gene>
<keyword evidence="8" id="KW-0675">Receptor</keyword>
<keyword evidence="6" id="KW-1133">Transmembrane helix</keyword>
<keyword evidence="4" id="KW-0812">Transmembrane</keyword>
<evidence type="ECO:0000256" key="7">
    <source>
        <dbReference type="ARBA" id="ARBA00023136"/>
    </source>
</evidence>
<organism evidence="10 11">
    <name type="scientific">Psylliodes chrysocephalus</name>
    <dbReference type="NCBI Taxonomy" id="3402493"/>
    <lineage>
        <taxon>Eukaryota</taxon>
        <taxon>Metazoa</taxon>
        <taxon>Ecdysozoa</taxon>
        <taxon>Arthropoda</taxon>
        <taxon>Hexapoda</taxon>
        <taxon>Insecta</taxon>
        <taxon>Pterygota</taxon>
        <taxon>Neoptera</taxon>
        <taxon>Endopterygota</taxon>
        <taxon>Coleoptera</taxon>
        <taxon>Polyphaga</taxon>
        <taxon>Cucujiformia</taxon>
        <taxon>Chrysomeloidea</taxon>
        <taxon>Chrysomelidae</taxon>
        <taxon>Galerucinae</taxon>
        <taxon>Alticini</taxon>
        <taxon>Psylliodes</taxon>
    </lineage>
</organism>
<dbReference type="AlphaFoldDB" id="A0A9P0DFL0"/>
<evidence type="ECO:0000256" key="6">
    <source>
        <dbReference type="ARBA" id="ARBA00022989"/>
    </source>
</evidence>
<evidence type="ECO:0000256" key="4">
    <source>
        <dbReference type="ARBA" id="ARBA00022692"/>
    </source>
</evidence>
<evidence type="ECO:0000256" key="8">
    <source>
        <dbReference type="ARBA" id="ARBA00023170"/>
    </source>
</evidence>
<comment type="subcellular location">
    <subcellularLocation>
        <location evidence="1">Cell membrane</location>
        <topology evidence="1">Multi-pass membrane protein</topology>
    </subcellularLocation>
</comment>
<keyword evidence="9" id="KW-0807">Transducer</keyword>
<keyword evidence="3" id="KW-0716">Sensory transduction</keyword>
<evidence type="ECO:0000313" key="11">
    <source>
        <dbReference type="Proteomes" id="UP001153636"/>
    </source>
</evidence>
<dbReference type="GO" id="GO:0004984">
    <property type="term" value="F:olfactory receptor activity"/>
    <property type="evidence" value="ECO:0007669"/>
    <property type="project" value="InterPro"/>
</dbReference>
<evidence type="ECO:0000256" key="3">
    <source>
        <dbReference type="ARBA" id="ARBA00022606"/>
    </source>
</evidence>
<keyword evidence="11" id="KW-1185">Reference proteome</keyword>
<dbReference type="GO" id="GO:0005549">
    <property type="term" value="F:odorant binding"/>
    <property type="evidence" value="ECO:0007669"/>
    <property type="project" value="InterPro"/>
</dbReference>
<dbReference type="Pfam" id="PF02949">
    <property type="entry name" value="7tm_6"/>
    <property type="match status" value="1"/>
</dbReference>
<dbReference type="PANTHER" id="PTHR21137">
    <property type="entry name" value="ODORANT RECEPTOR"/>
    <property type="match status" value="1"/>
</dbReference>
<feature type="non-terminal residue" evidence="10">
    <location>
        <position position="1"/>
    </location>
</feature>
<sequence length="133" mass="15162">FGINILAQLIQSTAGICIGIITLTSVKNNIPFSMAITAIIFIVNYVNELFQYCLIGNELYNQASLLPEFIFNSNWKEYANNEMTKDLMFVIQRSQDIPRLTAYNLYDANINNFVGVTKLAFSIYTFLHKMGQK</sequence>
<keyword evidence="5" id="KW-0552">Olfaction</keyword>
<dbReference type="Proteomes" id="UP001153636">
    <property type="component" value="Chromosome 9"/>
</dbReference>
<name>A0A9P0DFL0_9CUCU</name>
<dbReference type="EMBL" id="OV651821">
    <property type="protein sequence ID" value="CAH1115833.1"/>
    <property type="molecule type" value="Genomic_DNA"/>
</dbReference>
<dbReference type="GO" id="GO:0005886">
    <property type="term" value="C:plasma membrane"/>
    <property type="evidence" value="ECO:0007669"/>
    <property type="project" value="UniProtKB-SubCell"/>
</dbReference>
<proteinExistence type="predicted"/>
<evidence type="ECO:0000256" key="9">
    <source>
        <dbReference type="ARBA" id="ARBA00023224"/>
    </source>
</evidence>
<accession>A0A9P0DFL0</accession>
<evidence type="ECO:0000256" key="2">
    <source>
        <dbReference type="ARBA" id="ARBA00022475"/>
    </source>
</evidence>
<evidence type="ECO:0000256" key="5">
    <source>
        <dbReference type="ARBA" id="ARBA00022725"/>
    </source>
</evidence>
<dbReference type="PANTHER" id="PTHR21137:SF35">
    <property type="entry name" value="ODORANT RECEPTOR 19A-RELATED"/>
    <property type="match status" value="1"/>
</dbReference>
<dbReference type="InterPro" id="IPR004117">
    <property type="entry name" value="7tm6_olfct_rcpt"/>
</dbReference>
<evidence type="ECO:0000256" key="1">
    <source>
        <dbReference type="ARBA" id="ARBA00004651"/>
    </source>
</evidence>
<dbReference type="GO" id="GO:0007165">
    <property type="term" value="P:signal transduction"/>
    <property type="evidence" value="ECO:0007669"/>
    <property type="project" value="UniProtKB-KW"/>
</dbReference>
<reference evidence="10" key="1">
    <citation type="submission" date="2022-01" db="EMBL/GenBank/DDBJ databases">
        <authorList>
            <person name="King R."/>
        </authorList>
    </citation>
    <scope>NUCLEOTIDE SEQUENCE</scope>
</reference>